<keyword evidence="1" id="KW-0143">Chaperone</keyword>
<feature type="domain" description="BAG" evidence="5">
    <location>
        <begin position="79"/>
        <end position="157"/>
    </location>
</feature>
<dbReference type="InterPro" id="IPR039773">
    <property type="entry name" value="BAG_chaperone_regulator"/>
</dbReference>
<dbReference type="GO" id="GO:0051087">
    <property type="term" value="F:protein-folding chaperone binding"/>
    <property type="evidence" value="ECO:0007669"/>
    <property type="project" value="InterPro"/>
</dbReference>
<keyword evidence="2" id="KW-0175">Coiled coil</keyword>
<keyword evidence="7" id="KW-1185">Reference proteome</keyword>
<dbReference type="PROSITE" id="PS50053">
    <property type="entry name" value="UBIQUITIN_2"/>
    <property type="match status" value="1"/>
</dbReference>
<evidence type="ECO:0000256" key="2">
    <source>
        <dbReference type="SAM" id="Coils"/>
    </source>
</evidence>
<dbReference type="PROSITE" id="PS51035">
    <property type="entry name" value="BAG"/>
    <property type="match status" value="1"/>
</dbReference>
<dbReference type="InterPro" id="IPR000626">
    <property type="entry name" value="Ubiquitin-like_dom"/>
</dbReference>
<dbReference type="AlphaFoldDB" id="A0A2G9H7A6"/>
<feature type="compositionally biased region" description="Polar residues" evidence="3">
    <location>
        <begin position="159"/>
        <end position="169"/>
    </location>
</feature>
<dbReference type="PANTHER" id="PTHR12329">
    <property type="entry name" value="BCL2-ASSOCIATED ATHANOGENE"/>
    <property type="match status" value="1"/>
</dbReference>
<feature type="region of interest" description="Disordered" evidence="3">
    <location>
        <begin position="214"/>
        <end position="243"/>
    </location>
</feature>
<protein>
    <recommendedName>
        <fullName evidence="8">Ubiquitin-like domain-containing protein</fullName>
    </recommendedName>
</protein>
<organism evidence="6 7">
    <name type="scientific">Handroanthus impetiginosus</name>
    <dbReference type="NCBI Taxonomy" id="429701"/>
    <lineage>
        <taxon>Eukaryota</taxon>
        <taxon>Viridiplantae</taxon>
        <taxon>Streptophyta</taxon>
        <taxon>Embryophyta</taxon>
        <taxon>Tracheophyta</taxon>
        <taxon>Spermatophyta</taxon>
        <taxon>Magnoliopsida</taxon>
        <taxon>eudicotyledons</taxon>
        <taxon>Gunneridae</taxon>
        <taxon>Pentapetalae</taxon>
        <taxon>asterids</taxon>
        <taxon>lamiids</taxon>
        <taxon>Lamiales</taxon>
        <taxon>Bignoniaceae</taxon>
        <taxon>Crescentiina</taxon>
        <taxon>Tabebuia alliance</taxon>
        <taxon>Handroanthus</taxon>
    </lineage>
</organism>
<dbReference type="InterPro" id="IPR036533">
    <property type="entry name" value="BAG_dom_sf"/>
</dbReference>
<feature type="compositionally biased region" description="Basic and acidic residues" evidence="3">
    <location>
        <begin position="214"/>
        <end position="227"/>
    </location>
</feature>
<evidence type="ECO:0008006" key="8">
    <source>
        <dbReference type="Google" id="ProtNLM"/>
    </source>
</evidence>
<accession>A0A2G9H7A6</accession>
<dbReference type="InterPro" id="IPR003103">
    <property type="entry name" value="BAG_domain"/>
</dbReference>
<dbReference type="Gene3D" id="1.20.58.120">
    <property type="entry name" value="BAG domain"/>
    <property type="match status" value="1"/>
</dbReference>
<evidence type="ECO:0000256" key="1">
    <source>
        <dbReference type="ARBA" id="ARBA00023186"/>
    </source>
</evidence>
<dbReference type="GO" id="GO:0050821">
    <property type="term" value="P:protein stabilization"/>
    <property type="evidence" value="ECO:0007669"/>
    <property type="project" value="TreeGrafter"/>
</dbReference>
<evidence type="ECO:0000313" key="6">
    <source>
        <dbReference type="EMBL" id="PIN13363.1"/>
    </source>
</evidence>
<dbReference type="SUPFAM" id="SSF54236">
    <property type="entry name" value="Ubiquitin-like"/>
    <property type="match status" value="1"/>
</dbReference>
<dbReference type="InterPro" id="IPR029071">
    <property type="entry name" value="Ubiquitin-like_domsf"/>
</dbReference>
<dbReference type="OrthoDB" id="928199at2759"/>
<gene>
    <name evidence="6" type="ORF">CDL12_14007</name>
</gene>
<evidence type="ECO:0000313" key="7">
    <source>
        <dbReference type="Proteomes" id="UP000231279"/>
    </source>
</evidence>
<evidence type="ECO:0000256" key="3">
    <source>
        <dbReference type="SAM" id="MobiDB-lite"/>
    </source>
</evidence>
<evidence type="ECO:0000259" key="4">
    <source>
        <dbReference type="PROSITE" id="PS50053"/>
    </source>
</evidence>
<name>A0A2G9H7A6_9LAMI</name>
<dbReference type="STRING" id="429701.A0A2G9H7A6"/>
<reference evidence="7" key="1">
    <citation type="journal article" date="2018" name="Gigascience">
        <title>Genome assembly of the Pink Ipe (Handroanthus impetiginosus, Bignoniaceae), a highly valued, ecologically keystone Neotropical timber forest tree.</title>
        <authorList>
            <person name="Silva-Junior O.B."/>
            <person name="Grattapaglia D."/>
            <person name="Novaes E."/>
            <person name="Collevatti R.G."/>
        </authorList>
    </citation>
    <scope>NUCLEOTIDE SEQUENCE [LARGE SCALE GENOMIC DNA]</scope>
    <source>
        <strain evidence="7">cv. UFG-1</strain>
    </source>
</reference>
<dbReference type="GO" id="GO:0005737">
    <property type="term" value="C:cytoplasm"/>
    <property type="evidence" value="ECO:0007669"/>
    <property type="project" value="TreeGrafter"/>
</dbReference>
<dbReference type="EMBL" id="NKXS01002492">
    <property type="protein sequence ID" value="PIN13363.1"/>
    <property type="molecule type" value="Genomic_DNA"/>
</dbReference>
<feature type="coiled-coil region" evidence="2">
    <location>
        <begin position="356"/>
        <end position="418"/>
    </location>
</feature>
<dbReference type="SMART" id="SM00264">
    <property type="entry name" value="BAG"/>
    <property type="match status" value="1"/>
</dbReference>
<dbReference type="Proteomes" id="UP000231279">
    <property type="component" value="Unassembled WGS sequence"/>
</dbReference>
<evidence type="ECO:0000259" key="5">
    <source>
        <dbReference type="PROSITE" id="PS51035"/>
    </source>
</evidence>
<sequence length="450" mass="50638">MDAGDLKSVVVQTIGLKPDTYKLLFRGKEKEDDEDLQATGVKDNSKVVLMKDNTCRQTSVEKVKEEVKETSVISRGGEAVAAVRKEVDTLSGQVAALQAVVNSGSQVNEKDIAYVTEMLTRQLLKLDAIEAEGEGKVQRRTEVRRVLNFVETMDELKSMNSNLSGNANSDVPPPVPSSAKLENLERELDEAPEKNIGSANGAIHLDVLEGETRPVEENEFKKPKKALELPSQSQPQPSDDMSEFSPQAIKIQAAQVLLNFYWERICQKIMETPLEELSTARPTIDYLIAQMKKHMRDTTFLEDQLRSFFESASNFAQAKLECSQKVTQEDLERSFYLAQQDLFEDEELESEQGDVINGLKAELFQVNIEKEELKARLAELNNYEELINSSLHKAEEDLSNIQKRVADKKENISKLANTPYFSEEDVDALENMELLLEESRQNLAALDLFA</sequence>
<feature type="region of interest" description="Disordered" evidence="3">
    <location>
        <begin position="159"/>
        <end position="178"/>
    </location>
</feature>
<dbReference type="Gene3D" id="3.10.20.90">
    <property type="entry name" value="Phosphatidylinositol 3-kinase Catalytic Subunit, Chain A, domain 1"/>
    <property type="match status" value="1"/>
</dbReference>
<dbReference type="SUPFAM" id="SSF63491">
    <property type="entry name" value="BAG domain"/>
    <property type="match status" value="1"/>
</dbReference>
<dbReference type="GO" id="GO:0000774">
    <property type="term" value="F:adenyl-nucleotide exchange factor activity"/>
    <property type="evidence" value="ECO:0007669"/>
    <property type="project" value="TreeGrafter"/>
</dbReference>
<comment type="caution">
    <text evidence="6">The sequence shown here is derived from an EMBL/GenBank/DDBJ whole genome shotgun (WGS) entry which is preliminary data.</text>
</comment>
<dbReference type="PANTHER" id="PTHR12329:SF49">
    <property type="entry name" value="BAG FAMILY MOLECULAR CHAPERONE REGULATOR 4-LIKE ISOFORM X1"/>
    <property type="match status" value="1"/>
</dbReference>
<feature type="domain" description="Ubiquitin-like" evidence="4">
    <location>
        <begin position="1"/>
        <end position="50"/>
    </location>
</feature>
<proteinExistence type="predicted"/>
<dbReference type="Pfam" id="PF02179">
    <property type="entry name" value="BAG"/>
    <property type="match status" value="1"/>
</dbReference>